<dbReference type="GO" id="GO:0009002">
    <property type="term" value="F:serine-type D-Ala-D-Ala carboxypeptidase activity"/>
    <property type="evidence" value="ECO:0007669"/>
    <property type="project" value="InterPro"/>
</dbReference>
<accession>A0A1F7YKX1</accession>
<evidence type="ECO:0000256" key="10">
    <source>
        <dbReference type="SAM" id="Phobius"/>
    </source>
</evidence>
<feature type="active site" description="Proton acceptor" evidence="7">
    <location>
        <position position="116"/>
    </location>
</feature>
<dbReference type="GO" id="GO:0008360">
    <property type="term" value="P:regulation of cell shape"/>
    <property type="evidence" value="ECO:0007669"/>
    <property type="project" value="UniProtKB-KW"/>
</dbReference>
<keyword evidence="3" id="KW-0378">Hydrolase</keyword>
<evidence type="ECO:0000256" key="9">
    <source>
        <dbReference type="RuleBase" id="RU004016"/>
    </source>
</evidence>
<dbReference type="GO" id="GO:0071555">
    <property type="term" value="P:cell wall organization"/>
    <property type="evidence" value="ECO:0007669"/>
    <property type="project" value="UniProtKB-KW"/>
</dbReference>
<protein>
    <recommendedName>
        <fullName evidence="11">Peptidase S11 D-alanyl-D-alanine carboxypeptidase A N-terminal domain-containing protein</fullName>
    </recommendedName>
</protein>
<sequence length="331" mass="36218">MRKFGLMVLARITGVRFDLISFLIFSFIYILLFWLSVDFYSRSMPLQRQVLVSANTLGAESDESSNFTSIQEPILSEIATQPLIYAKSALVVDLGTGKALYQKNPEDPVFPASTTKIITAMVTLDSYDLDQTVIVSKISVDGQKMGLKIGEKISVENLLYGLLVYSANDAAEALAANYPGGRDIFIAAMNVKAKELGLSASLFTNPTGLDHMGQVTTATDLVRASVVAMENPIFAKIVATKEITVNSIDGVYSHKLTNINKLLGVVDGVLGVKTGFTEEARENLVTYLERDGRKIMLVLLGSSDRFGETKKLIVWIFENYHWGVAVGDVLP</sequence>
<evidence type="ECO:0000256" key="8">
    <source>
        <dbReference type="PIRSR" id="PIRSR618044-2"/>
    </source>
</evidence>
<evidence type="ECO:0000259" key="11">
    <source>
        <dbReference type="Pfam" id="PF00768"/>
    </source>
</evidence>
<feature type="domain" description="Peptidase S11 D-alanyl-D-alanine carboxypeptidase A N-terminal" evidence="11">
    <location>
        <begin position="79"/>
        <end position="302"/>
    </location>
</feature>
<evidence type="ECO:0000256" key="2">
    <source>
        <dbReference type="ARBA" id="ARBA00022729"/>
    </source>
</evidence>
<evidence type="ECO:0000256" key="5">
    <source>
        <dbReference type="ARBA" id="ARBA00022984"/>
    </source>
</evidence>
<dbReference type="GO" id="GO:0006508">
    <property type="term" value="P:proteolysis"/>
    <property type="evidence" value="ECO:0007669"/>
    <property type="project" value="InterPro"/>
</dbReference>
<reference evidence="12 13" key="1">
    <citation type="journal article" date="2016" name="Nat. Commun.">
        <title>Thousands of microbial genomes shed light on interconnected biogeochemical processes in an aquifer system.</title>
        <authorList>
            <person name="Anantharaman K."/>
            <person name="Brown C.T."/>
            <person name="Hug L.A."/>
            <person name="Sharon I."/>
            <person name="Castelle C.J."/>
            <person name="Probst A.J."/>
            <person name="Thomas B.C."/>
            <person name="Singh A."/>
            <person name="Wilkins M.J."/>
            <person name="Karaoz U."/>
            <person name="Brodie E.L."/>
            <person name="Williams K.H."/>
            <person name="Hubbard S.S."/>
            <person name="Banfield J.F."/>
        </authorList>
    </citation>
    <scope>NUCLEOTIDE SEQUENCE [LARGE SCALE GENOMIC DNA]</scope>
</reference>
<keyword evidence="10" id="KW-1133">Transmembrane helix</keyword>
<dbReference type="EMBL" id="MGGL01000001">
    <property type="protein sequence ID" value="OGM27932.1"/>
    <property type="molecule type" value="Genomic_DNA"/>
</dbReference>
<feature type="active site" description="Acyl-ester intermediate" evidence="7">
    <location>
        <position position="113"/>
    </location>
</feature>
<organism evidence="12 13">
    <name type="scientific">Candidatus Woesebacteria bacterium RIFCSPHIGHO2_01_FULL_40_22</name>
    <dbReference type="NCBI Taxonomy" id="1802499"/>
    <lineage>
        <taxon>Bacteria</taxon>
        <taxon>Candidatus Woeseibacteriota</taxon>
    </lineage>
</organism>
<evidence type="ECO:0000313" key="12">
    <source>
        <dbReference type="EMBL" id="OGM27932.1"/>
    </source>
</evidence>
<feature type="transmembrane region" description="Helical" evidence="10">
    <location>
        <begin position="20"/>
        <end position="40"/>
    </location>
</feature>
<feature type="binding site" evidence="8">
    <location>
        <position position="273"/>
    </location>
    <ligand>
        <name>substrate</name>
    </ligand>
</feature>
<proteinExistence type="inferred from homology"/>
<evidence type="ECO:0000256" key="4">
    <source>
        <dbReference type="ARBA" id="ARBA00022960"/>
    </source>
</evidence>
<evidence type="ECO:0000256" key="3">
    <source>
        <dbReference type="ARBA" id="ARBA00022801"/>
    </source>
</evidence>
<dbReference type="PANTHER" id="PTHR21581:SF6">
    <property type="entry name" value="TRAFFICKING PROTEIN PARTICLE COMPLEX SUBUNIT 12"/>
    <property type="match status" value="1"/>
</dbReference>
<dbReference type="InterPro" id="IPR012338">
    <property type="entry name" value="Beta-lactam/transpept-like"/>
</dbReference>
<keyword evidence="10" id="KW-0812">Transmembrane</keyword>
<comment type="similarity">
    <text evidence="1 9">Belongs to the peptidase S11 family.</text>
</comment>
<dbReference type="Pfam" id="PF00768">
    <property type="entry name" value="Peptidase_S11"/>
    <property type="match status" value="1"/>
</dbReference>
<dbReference type="GO" id="GO:0009252">
    <property type="term" value="P:peptidoglycan biosynthetic process"/>
    <property type="evidence" value="ECO:0007669"/>
    <property type="project" value="UniProtKB-KW"/>
</dbReference>
<dbReference type="PANTHER" id="PTHR21581">
    <property type="entry name" value="D-ALANYL-D-ALANINE CARBOXYPEPTIDASE"/>
    <property type="match status" value="1"/>
</dbReference>
<evidence type="ECO:0000313" key="13">
    <source>
        <dbReference type="Proteomes" id="UP000179221"/>
    </source>
</evidence>
<keyword evidence="10" id="KW-0472">Membrane</keyword>
<evidence type="ECO:0000256" key="6">
    <source>
        <dbReference type="ARBA" id="ARBA00023316"/>
    </source>
</evidence>
<dbReference type="Proteomes" id="UP000179221">
    <property type="component" value="Unassembled WGS sequence"/>
</dbReference>
<dbReference type="PRINTS" id="PR00725">
    <property type="entry name" value="DADACBPTASE1"/>
</dbReference>
<dbReference type="InterPro" id="IPR001967">
    <property type="entry name" value="Peptidase_S11_N"/>
</dbReference>
<evidence type="ECO:0000256" key="7">
    <source>
        <dbReference type="PIRSR" id="PIRSR618044-1"/>
    </source>
</evidence>
<dbReference type="SUPFAM" id="SSF56601">
    <property type="entry name" value="beta-lactamase/transpeptidase-like"/>
    <property type="match status" value="1"/>
</dbReference>
<name>A0A1F7YKX1_9BACT</name>
<keyword evidence="6" id="KW-0961">Cell wall biogenesis/degradation</keyword>
<feature type="active site" evidence="7">
    <location>
        <position position="166"/>
    </location>
</feature>
<gene>
    <name evidence="12" type="ORF">A2628_03540</name>
</gene>
<evidence type="ECO:0000256" key="1">
    <source>
        <dbReference type="ARBA" id="ARBA00007164"/>
    </source>
</evidence>
<comment type="caution">
    <text evidence="12">The sequence shown here is derived from an EMBL/GenBank/DDBJ whole genome shotgun (WGS) entry which is preliminary data.</text>
</comment>
<keyword evidence="2" id="KW-0732">Signal</keyword>
<keyword evidence="4" id="KW-0133">Cell shape</keyword>
<dbReference type="InterPro" id="IPR018044">
    <property type="entry name" value="Peptidase_S11"/>
</dbReference>
<keyword evidence="5" id="KW-0573">Peptidoglycan synthesis</keyword>
<dbReference type="Gene3D" id="3.40.710.10">
    <property type="entry name" value="DD-peptidase/beta-lactamase superfamily"/>
    <property type="match status" value="1"/>
</dbReference>
<dbReference type="AlphaFoldDB" id="A0A1F7YKX1"/>